<sequence>MPGNFLLNPVDDKYHYNPEKDIPDLSSKVIVVTGGNNGVGKATVIELAKHNPQRLYLAARSQAKYDEAMVDVRAAAPTANVAFLELDLASFASVKKAADRILASNDRLDILINNAGVMGLPPGQTKEGYEIHFGTNHMGHALLTKLLLPLLLKTAERGADVRILNLSSEGNMVAPKKSFVPDQLSSPMSDTHSYVRYGQSKLANILFSRELARRYPSILTTAVHPGRVATPLLDQMMATRSFTAYLQKTFDAMSGILTPVQGAYTSLWAATWKRDEVQNGAYYAPWGKLMAGSKQIQDPELAKRLWDYTEQELKKHGYA</sequence>
<dbReference type="STRING" id="1016849.A0A0D1YT26"/>
<evidence type="ECO:0000256" key="1">
    <source>
        <dbReference type="ARBA" id="ARBA00006484"/>
    </source>
</evidence>
<dbReference type="HOGENOM" id="CLU_010194_44_6_1"/>
<dbReference type="PRINTS" id="PR00080">
    <property type="entry name" value="SDRFAMILY"/>
</dbReference>
<dbReference type="EMBL" id="KN846951">
    <property type="protein sequence ID" value="KIV85792.1"/>
    <property type="molecule type" value="Genomic_DNA"/>
</dbReference>
<evidence type="ECO:0000256" key="2">
    <source>
        <dbReference type="ARBA" id="ARBA00022857"/>
    </source>
</evidence>
<dbReference type="InterPro" id="IPR036291">
    <property type="entry name" value="NAD(P)-bd_dom_sf"/>
</dbReference>
<keyword evidence="2" id="KW-0521">NADP</keyword>
<reference evidence="5 6" key="1">
    <citation type="submission" date="2015-01" db="EMBL/GenBank/DDBJ databases">
        <title>The Genome Sequence of Exophiala sideris CBS121828.</title>
        <authorList>
            <consortium name="The Broad Institute Genomics Platform"/>
            <person name="Cuomo C."/>
            <person name="de Hoog S."/>
            <person name="Gorbushina A."/>
            <person name="Stielow B."/>
            <person name="Teixiera M."/>
            <person name="Abouelleil A."/>
            <person name="Chapman S.B."/>
            <person name="Priest M."/>
            <person name="Young S.K."/>
            <person name="Wortman J."/>
            <person name="Nusbaum C."/>
            <person name="Birren B."/>
        </authorList>
    </citation>
    <scope>NUCLEOTIDE SEQUENCE [LARGE SCALE GENOMIC DNA]</scope>
    <source>
        <strain evidence="5 6">CBS 121828</strain>
    </source>
</reference>
<keyword evidence="3" id="KW-0560">Oxidoreductase</keyword>
<dbReference type="Pfam" id="PF00106">
    <property type="entry name" value="adh_short"/>
    <property type="match status" value="1"/>
</dbReference>
<evidence type="ECO:0000256" key="4">
    <source>
        <dbReference type="RuleBase" id="RU000363"/>
    </source>
</evidence>
<dbReference type="GO" id="GO:0016491">
    <property type="term" value="F:oxidoreductase activity"/>
    <property type="evidence" value="ECO:0007669"/>
    <property type="project" value="UniProtKB-KW"/>
</dbReference>
<organism evidence="5 6">
    <name type="scientific">Exophiala sideris</name>
    <dbReference type="NCBI Taxonomy" id="1016849"/>
    <lineage>
        <taxon>Eukaryota</taxon>
        <taxon>Fungi</taxon>
        <taxon>Dikarya</taxon>
        <taxon>Ascomycota</taxon>
        <taxon>Pezizomycotina</taxon>
        <taxon>Eurotiomycetes</taxon>
        <taxon>Chaetothyriomycetidae</taxon>
        <taxon>Chaetothyriales</taxon>
        <taxon>Herpotrichiellaceae</taxon>
        <taxon>Exophiala</taxon>
    </lineage>
</organism>
<dbReference type="OrthoDB" id="191139at2759"/>
<dbReference type="PANTHER" id="PTHR24320:SF282">
    <property type="entry name" value="WW DOMAIN-CONTAINING OXIDOREDUCTASE"/>
    <property type="match status" value="1"/>
</dbReference>
<dbReference type="PRINTS" id="PR00081">
    <property type="entry name" value="GDHRDH"/>
</dbReference>
<accession>A0A0D1YT26</accession>
<proteinExistence type="inferred from homology"/>
<name>A0A0D1YT26_9EURO</name>
<dbReference type="InterPro" id="IPR002347">
    <property type="entry name" value="SDR_fam"/>
</dbReference>
<protein>
    <submittedName>
        <fullName evidence="5">Uncharacterized protein</fullName>
    </submittedName>
</protein>
<dbReference type="AlphaFoldDB" id="A0A0D1YT26"/>
<dbReference type="Proteomes" id="UP000053599">
    <property type="component" value="Unassembled WGS sequence"/>
</dbReference>
<evidence type="ECO:0000313" key="5">
    <source>
        <dbReference type="EMBL" id="KIV85792.1"/>
    </source>
</evidence>
<dbReference type="Gene3D" id="3.40.50.720">
    <property type="entry name" value="NAD(P)-binding Rossmann-like Domain"/>
    <property type="match status" value="1"/>
</dbReference>
<evidence type="ECO:0000256" key="3">
    <source>
        <dbReference type="ARBA" id="ARBA00023002"/>
    </source>
</evidence>
<comment type="similarity">
    <text evidence="1 4">Belongs to the short-chain dehydrogenases/reductases (SDR) family.</text>
</comment>
<dbReference type="SUPFAM" id="SSF51735">
    <property type="entry name" value="NAD(P)-binding Rossmann-fold domains"/>
    <property type="match status" value="1"/>
</dbReference>
<gene>
    <name evidence="5" type="ORF">PV11_01450</name>
</gene>
<dbReference type="PANTHER" id="PTHR24320">
    <property type="entry name" value="RETINOL DEHYDROGENASE"/>
    <property type="match status" value="1"/>
</dbReference>
<evidence type="ECO:0000313" key="6">
    <source>
        <dbReference type="Proteomes" id="UP000053599"/>
    </source>
</evidence>